<keyword evidence="1" id="KW-0472">Membrane</keyword>
<feature type="transmembrane region" description="Helical" evidence="1">
    <location>
        <begin position="307"/>
        <end position="331"/>
    </location>
</feature>
<dbReference type="EMBL" id="BFAV01000150">
    <property type="protein sequence ID" value="GBF34778.1"/>
    <property type="molecule type" value="Genomic_DNA"/>
</dbReference>
<feature type="transmembrane region" description="Helical" evidence="1">
    <location>
        <begin position="105"/>
        <end position="123"/>
    </location>
</feature>
<feature type="transmembrane region" description="Helical" evidence="1">
    <location>
        <begin position="63"/>
        <end position="84"/>
    </location>
</feature>
<feature type="transmembrane region" description="Helical" evidence="1">
    <location>
        <begin position="190"/>
        <end position="209"/>
    </location>
</feature>
<dbReference type="OrthoDB" id="8641791at2"/>
<dbReference type="AlphaFoldDB" id="A0A2L2XEW5"/>
<dbReference type="RefSeq" id="WP_104372953.1">
    <property type="nucleotide sequence ID" value="NZ_BFAV01000150.1"/>
</dbReference>
<comment type="caution">
    <text evidence="2">The sequence shown here is derived from an EMBL/GenBank/DDBJ whole genome shotgun (WGS) entry which is preliminary data.</text>
</comment>
<evidence type="ECO:0000313" key="3">
    <source>
        <dbReference type="Proteomes" id="UP000239549"/>
    </source>
</evidence>
<feature type="transmembrane region" description="Helical" evidence="1">
    <location>
        <begin position="6"/>
        <end position="26"/>
    </location>
</feature>
<evidence type="ECO:0000313" key="2">
    <source>
        <dbReference type="EMBL" id="GBF34778.1"/>
    </source>
</evidence>
<keyword evidence="1" id="KW-1133">Transmembrane helix</keyword>
<feature type="transmembrane region" description="Helical" evidence="1">
    <location>
        <begin position="449"/>
        <end position="467"/>
    </location>
</feature>
<evidence type="ECO:0000256" key="1">
    <source>
        <dbReference type="SAM" id="Phobius"/>
    </source>
</evidence>
<keyword evidence="1" id="KW-0812">Transmembrane</keyword>
<proteinExistence type="predicted"/>
<feature type="transmembrane region" description="Helical" evidence="1">
    <location>
        <begin position="417"/>
        <end position="442"/>
    </location>
</feature>
<feature type="transmembrane region" description="Helical" evidence="1">
    <location>
        <begin position="249"/>
        <end position="270"/>
    </location>
</feature>
<feature type="transmembrane region" description="Helical" evidence="1">
    <location>
        <begin position="387"/>
        <end position="411"/>
    </location>
</feature>
<gene>
    <name evidence="2" type="ORF">DCCM_3898</name>
</gene>
<feature type="transmembrane region" description="Helical" evidence="1">
    <location>
        <begin position="33"/>
        <end position="57"/>
    </location>
</feature>
<dbReference type="Proteomes" id="UP000239549">
    <property type="component" value="Unassembled WGS sequence"/>
</dbReference>
<keyword evidence="3" id="KW-1185">Reference proteome</keyword>
<name>A0A2L2XEW5_9FIRM</name>
<sequence>MADLNFTAVHWLYIFGVIVVIATMVLRKNVIIPCILFTFAIGLVYKGSVIGGITTIFNASITAATGLFSIFMIISVMVALLAALEVTGADKVMVKPLKGLMKSPLSAYLVIILGTAFISLLFWPTPAVPLIGALLIPVAMRSGLPPIMCAVAIALAGQGMALGGDVVIQGAPGLTAKSAGVAVEMVTSRAGLLTAVTGIVAITVAWFMNRNEIRLYAEKVKNDQSSGYNIVEQAGGVEKTSDGERYGNFAAALMGILVIGVLVALFAFNIKGGDASALLGGAALLVIIITSLLVYKVKGMDSVSDFLGEGLGFAFKVMGPIIPIAGFFFIGSPDSAPVILGQGAPGYLFDAGNALAAVISPTGFLAGFGLLILGVITGLDGSGFSGLPLVGTLAAALGGGNANVAATLASIGQIGAIWAGGGTIIAWSSLVAVAGIVGVPALDLVRKNFIPVLAGMFVSTMVAVLLML</sequence>
<feature type="transmembrane region" description="Helical" evidence="1">
    <location>
        <begin position="276"/>
        <end position="295"/>
    </location>
</feature>
<organism evidence="2 3">
    <name type="scientific">Desulfocucumis palustris</name>
    <dbReference type="NCBI Taxonomy" id="1898651"/>
    <lineage>
        <taxon>Bacteria</taxon>
        <taxon>Bacillati</taxon>
        <taxon>Bacillota</taxon>
        <taxon>Clostridia</taxon>
        <taxon>Eubacteriales</taxon>
        <taxon>Desulfocucumaceae</taxon>
        <taxon>Desulfocucumis</taxon>
    </lineage>
</organism>
<protein>
    <submittedName>
        <fullName evidence="2">Membrane protein</fullName>
    </submittedName>
</protein>
<reference evidence="3" key="1">
    <citation type="submission" date="2018-02" db="EMBL/GenBank/DDBJ databases">
        <title>Genome sequence of Desulfocucumis palustris strain NAW-5.</title>
        <authorList>
            <person name="Watanabe M."/>
            <person name="Kojima H."/>
            <person name="Fukui M."/>
        </authorList>
    </citation>
    <scope>NUCLEOTIDE SEQUENCE [LARGE SCALE GENOMIC DNA]</scope>
    <source>
        <strain evidence="3">NAW-5</strain>
    </source>
</reference>
<feature type="transmembrane region" description="Helical" evidence="1">
    <location>
        <begin position="351"/>
        <end position="375"/>
    </location>
</feature>
<accession>A0A2L2XEW5</accession>